<name>A0A4Q0MB18_9HYPH</name>
<accession>A0A4Q0MB18</accession>
<gene>
    <name evidence="1" type="ORF">EK403_17835</name>
</gene>
<dbReference type="EMBL" id="RYFI01000019">
    <property type="protein sequence ID" value="RXF69986.1"/>
    <property type="molecule type" value="Genomic_DNA"/>
</dbReference>
<organism evidence="1 2">
    <name type="scientific">Hansschlegelia zhihuaiae</name>
    <dbReference type="NCBI Taxonomy" id="405005"/>
    <lineage>
        <taxon>Bacteria</taxon>
        <taxon>Pseudomonadati</taxon>
        <taxon>Pseudomonadota</taxon>
        <taxon>Alphaproteobacteria</taxon>
        <taxon>Hyphomicrobiales</taxon>
        <taxon>Methylopilaceae</taxon>
        <taxon>Hansschlegelia</taxon>
    </lineage>
</organism>
<reference evidence="1 2" key="1">
    <citation type="submission" date="2018-12" db="EMBL/GenBank/DDBJ databases">
        <title>bacterium Hansschlegelia zhihuaiae S113.</title>
        <authorList>
            <person name="He J."/>
        </authorList>
    </citation>
    <scope>NUCLEOTIDE SEQUENCE [LARGE SCALE GENOMIC DNA]</scope>
    <source>
        <strain evidence="1 2">S 113</strain>
    </source>
</reference>
<dbReference type="Proteomes" id="UP000289708">
    <property type="component" value="Unassembled WGS sequence"/>
</dbReference>
<dbReference type="AlphaFoldDB" id="A0A4Q0MB18"/>
<comment type="caution">
    <text evidence="1">The sequence shown here is derived from an EMBL/GenBank/DDBJ whole genome shotgun (WGS) entry which is preliminary data.</text>
</comment>
<evidence type="ECO:0000313" key="2">
    <source>
        <dbReference type="Proteomes" id="UP000289708"/>
    </source>
</evidence>
<proteinExistence type="predicted"/>
<protein>
    <submittedName>
        <fullName evidence="1">Uncharacterized protein</fullName>
    </submittedName>
</protein>
<keyword evidence="2" id="KW-1185">Reference proteome</keyword>
<evidence type="ECO:0000313" key="1">
    <source>
        <dbReference type="EMBL" id="RXF69986.1"/>
    </source>
</evidence>
<dbReference type="RefSeq" id="WP_128778816.1">
    <property type="nucleotide sequence ID" value="NZ_RYFI01000019.1"/>
</dbReference>
<sequence length="64" mass="7293">MRSERDLRRIDAEAWAKIWISELDLDRTIAEGDPARRRQAVNPAPAPRAAALTDDEIVANILRR</sequence>